<name>A0A7J9F811_9ROSI</name>
<reference evidence="2 3" key="1">
    <citation type="journal article" date="2019" name="Genome Biol. Evol.">
        <title>Insights into the evolution of the New World diploid cottons (Gossypium, subgenus Houzingenia) based on genome sequencing.</title>
        <authorList>
            <person name="Grover C.E."/>
            <person name="Arick M.A. 2nd"/>
            <person name="Thrash A."/>
            <person name="Conover J.L."/>
            <person name="Sanders W.S."/>
            <person name="Peterson D.G."/>
            <person name="Frelichowski J.E."/>
            <person name="Scheffler J.A."/>
            <person name="Scheffler B.E."/>
            <person name="Wendel J.F."/>
        </authorList>
    </citation>
    <scope>NUCLEOTIDE SEQUENCE [LARGE SCALE GENOMIC DNA]</scope>
    <source>
        <strain evidence="2">8</strain>
        <tissue evidence="2">Leaf</tissue>
    </source>
</reference>
<feature type="region of interest" description="Disordered" evidence="1">
    <location>
        <begin position="70"/>
        <end position="114"/>
    </location>
</feature>
<gene>
    <name evidence="2" type="ORF">Gotri_002358</name>
</gene>
<dbReference type="AlphaFoldDB" id="A0A7J9F811"/>
<comment type="caution">
    <text evidence="2">The sequence shown here is derived from an EMBL/GenBank/DDBJ whole genome shotgun (WGS) entry which is preliminary data.</text>
</comment>
<organism evidence="2 3">
    <name type="scientific">Gossypium trilobum</name>
    <dbReference type="NCBI Taxonomy" id="34281"/>
    <lineage>
        <taxon>Eukaryota</taxon>
        <taxon>Viridiplantae</taxon>
        <taxon>Streptophyta</taxon>
        <taxon>Embryophyta</taxon>
        <taxon>Tracheophyta</taxon>
        <taxon>Spermatophyta</taxon>
        <taxon>Magnoliopsida</taxon>
        <taxon>eudicotyledons</taxon>
        <taxon>Gunneridae</taxon>
        <taxon>Pentapetalae</taxon>
        <taxon>rosids</taxon>
        <taxon>malvids</taxon>
        <taxon>Malvales</taxon>
        <taxon>Malvaceae</taxon>
        <taxon>Malvoideae</taxon>
        <taxon>Gossypium</taxon>
    </lineage>
</organism>
<evidence type="ECO:0000313" key="3">
    <source>
        <dbReference type="Proteomes" id="UP000593568"/>
    </source>
</evidence>
<sequence length="114" mass="13107">MKPTKSLIGDSLNLRGKPILENQTTRQIWIYLDHSTLDSMRQGMKVEKNRMRLPCKIVKRMRMIMRQHSSCKIPHPTRHAPSTGRNSHQGYGSGKGKVSIERGHSPRFDDLDDV</sequence>
<evidence type="ECO:0000256" key="1">
    <source>
        <dbReference type="SAM" id="MobiDB-lite"/>
    </source>
</evidence>
<proteinExistence type="predicted"/>
<keyword evidence="3" id="KW-1185">Reference proteome</keyword>
<accession>A0A7J9F811</accession>
<dbReference type="Proteomes" id="UP000593568">
    <property type="component" value="Unassembled WGS sequence"/>
</dbReference>
<protein>
    <submittedName>
        <fullName evidence="2">Uncharacterized protein</fullName>
    </submittedName>
</protein>
<feature type="compositionally biased region" description="Basic and acidic residues" evidence="1">
    <location>
        <begin position="98"/>
        <end position="114"/>
    </location>
</feature>
<evidence type="ECO:0000313" key="2">
    <source>
        <dbReference type="EMBL" id="MBA0781432.1"/>
    </source>
</evidence>
<dbReference type="EMBL" id="JABEZW010000012">
    <property type="protein sequence ID" value="MBA0781432.1"/>
    <property type="molecule type" value="Genomic_DNA"/>
</dbReference>